<dbReference type="Gene3D" id="2.60.450.10">
    <property type="entry name" value="Lipopolysaccharide (LPS) transport protein A like domain"/>
    <property type="match status" value="1"/>
</dbReference>
<dbReference type="EMBL" id="PDEQ01000001">
    <property type="protein sequence ID" value="PEN15411.1"/>
    <property type="molecule type" value="Genomic_DNA"/>
</dbReference>
<evidence type="ECO:0000256" key="1">
    <source>
        <dbReference type="SAM" id="MobiDB-lite"/>
    </source>
</evidence>
<dbReference type="InterPro" id="IPR010664">
    <property type="entry name" value="LipoPS_assembly_LptC-rel"/>
</dbReference>
<protein>
    <recommendedName>
        <fullName evidence="4">LPS export ABC transporter periplasmic protein LptC</fullName>
    </recommendedName>
</protein>
<feature type="region of interest" description="Disordered" evidence="1">
    <location>
        <begin position="1"/>
        <end position="40"/>
    </location>
</feature>
<sequence length="163" mass="17953">MIADSSTAERSASDSLDRPSALGDSVTASRGRRDSLTGIQGGPIPHDRVIAYVFEEGDSSAVITAERMLYFADESRFEAFGDVMVHTVDNKRLSSEHLTWNQNSRKIRTRRFVRIITPTEDVQGNGLVADEDLDTYQIGRFTADVDVEESPDPDSVSGGGRER</sequence>
<accession>A0A2A8D3F2</accession>
<proteinExistence type="predicted"/>
<comment type="caution">
    <text evidence="2">The sequence shown here is derived from an EMBL/GenBank/DDBJ whole genome shotgun (WGS) entry which is preliminary data.</text>
</comment>
<evidence type="ECO:0000313" key="2">
    <source>
        <dbReference type="EMBL" id="PEN15411.1"/>
    </source>
</evidence>
<feature type="region of interest" description="Disordered" evidence="1">
    <location>
        <begin position="142"/>
        <end position="163"/>
    </location>
</feature>
<dbReference type="OrthoDB" id="9812080at2"/>
<evidence type="ECO:0000313" key="3">
    <source>
        <dbReference type="Proteomes" id="UP000220102"/>
    </source>
</evidence>
<reference evidence="2 3" key="1">
    <citation type="submission" date="2017-10" db="EMBL/GenBank/DDBJ databases">
        <title>Draft genome of Longibacter Salinarum.</title>
        <authorList>
            <person name="Goh K.M."/>
            <person name="Shamsir M.S."/>
            <person name="Lim S.W."/>
        </authorList>
    </citation>
    <scope>NUCLEOTIDE SEQUENCE [LARGE SCALE GENOMIC DNA]</scope>
    <source>
        <strain evidence="2 3">KCTC 52045</strain>
    </source>
</reference>
<gene>
    <name evidence="2" type="ORF">CRI94_03190</name>
</gene>
<keyword evidence="3" id="KW-1185">Reference proteome</keyword>
<name>A0A2A8D3F2_9BACT</name>
<organism evidence="2 3">
    <name type="scientific">Longibacter salinarum</name>
    <dbReference type="NCBI Taxonomy" id="1850348"/>
    <lineage>
        <taxon>Bacteria</taxon>
        <taxon>Pseudomonadati</taxon>
        <taxon>Rhodothermota</taxon>
        <taxon>Rhodothermia</taxon>
        <taxon>Rhodothermales</taxon>
        <taxon>Salisaetaceae</taxon>
        <taxon>Longibacter</taxon>
    </lineage>
</organism>
<dbReference type="Pfam" id="PF06835">
    <property type="entry name" value="LptC"/>
    <property type="match status" value="1"/>
</dbReference>
<feature type="compositionally biased region" description="Polar residues" evidence="1">
    <location>
        <begin position="1"/>
        <end position="10"/>
    </location>
</feature>
<evidence type="ECO:0008006" key="4">
    <source>
        <dbReference type="Google" id="ProtNLM"/>
    </source>
</evidence>
<dbReference type="AlphaFoldDB" id="A0A2A8D3F2"/>
<dbReference type="Proteomes" id="UP000220102">
    <property type="component" value="Unassembled WGS sequence"/>
</dbReference>